<keyword evidence="1" id="KW-0732">Signal</keyword>
<organism evidence="2">
    <name type="scientific">Anguilla anguilla</name>
    <name type="common">European freshwater eel</name>
    <name type="synonym">Muraena anguilla</name>
    <dbReference type="NCBI Taxonomy" id="7936"/>
    <lineage>
        <taxon>Eukaryota</taxon>
        <taxon>Metazoa</taxon>
        <taxon>Chordata</taxon>
        <taxon>Craniata</taxon>
        <taxon>Vertebrata</taxon>
        <taxon>Euteleostomi</taxon>
        <taxon>Actinopterygii</taxon>
        <taxon>Neopterygii</taxon>
        <taxon>Teleostei</taxon>
        <taxon>Anguilliformes</taxon>
        <taxon>Anguillidae</taxon>
        <taxon>Anguilla</taxon>
    </lineage>
</organism>
<reference evidence="2" key="1">
    <citation type="submission" date="2014-11" db="EMBL/GenBank/DDBJ databases">
        <authorList>
            <person name="Amaro Gonzalez C."/>
        </authorList>
    </citation>
    <scope>NUCLEOTIDE SEQUENCE</scope>
</reference>
<accession>A0A0E9UK31</accession>
<reference evidence="2" key="2">
    <citation type="journal article" date="2015" name="Fish Shellfish Immunol.">
        <title>Early steps in the European eel (Anguilla anguilla)-Vibrio vulnificus interaction in the gills: Role of the RtxA13 toxin.</title>
        <authorList>
            <person name="Callol A."/>
            <person name="Pajuelo D."/>
            <person name="Ebbesson L."/>
            <person name="Teles M."/>
            <person name="MacKenzie S."/>
            <person name="Amaro C."/>
        </authorList>
    </citation>
    <scope>NUCLEOTIDE SEQUENCE</scope>
</reference>
<name>A0A0E9UK31_ANGAN</name>
<dbReference type="AlphaFoldDB" id="A0A0E9UK31"/>
<evidence type="ECO:0000313" key="2">
    <source>
        <dbReference type="EMBL" id="JAH66219.1"/>
    </source>
</evidence>
<feature type="signal peptide" evidence="1">
    <location>
        <begin position="1"/>
        <end position="19"/>
    </location>
</feature>
<evidence type="ECO:0000256" key="1">
    <source>
        <dbReference type="SAM" id="SignalP"/>
    </source>
</evidence>
<protein>
    <submittedName>
        <fullName evidence="2">Uncharacterized protein</fullName>
    </submittedName>
</protein>
<dbReference type="EMBL" id="GBXM01042358">
    <property type="protein sequence ID" value="JAH66219.1"/>
    <property type="molecule type" value="Transcribed_RNA"/>
</dbReference>
<sequence>MTTACFLFMFMGYVPLPHCDMCSVLLQTVSFSNYLDSTCYLQMQCRYHLSQALML</sequence>
<feature type="chain" id="PRO_5002433393" evidence="1">
    <location>
        <begin position="20"/>
        <end position="55"/>
    </location>
</feature>
<proteinExistence type="predicted"/>